<proteinExistence type="predicted"/>
<dbReference type="InterPro" id="IPR029058">
    <property type="entry name" value="AB_hydrolase_fold"/>
</dbReference>
<sequence length="163" mass="19486">MVSSFYDGKDIFKYRPYLKYLGFLKKIKAKSLLNNLYTLLMNYLIKVTSYQNYIKIKNDYYTKQLFKENKNMSLSVSYCLMEQLKNFCVNDFFQDIPTLAIYSENDLIFIKNQMEFLSKSPKIVSHFVKDADHRHFFFKVEQSADKIISFLKSSTRKVESELF</sequence>
<protein>
    <submittedName>
        <fullName evidence="1">Uncharacterized protein</fullName>
    </submittedName>
</protein>
<evidence type="ECO:0000313" key="2">
    <source>
        <dbReference type="Proteomes" id="UP000229370"/>
    </source>
</evidence>
<reference evidence="2" key="1">
    <citation type="submission" date="2017-09" db="EMBL/GenBank/DDBJ databases">
        <title>Depth-based differentiation of microbial function through sediment-hosted aquifers and enrichment of novel symbionts in the deep terrestrial subsurface.</title>
        <authorList>
            <person name="Probst A.J."/>
            <person name="Ladd B."/>
            <person name="Jarett J.K."/>
            <person name="Geller-Mcgrath D.E."/>
            <person name="Sieber C.M.K."/>
            <person name="Emerson J.B."/>
            <person name="Anantharaman K."/>
            <person name="Thomas B.C."/>
            <person name="Malmstrom R."/>
            <person name="Stieglmeier M."/>
            <person name="Klingl A."/>
            <person name="Woyke T."/>
            <person name="Ryan C.M."/>
            <person name="Banfield J.F."/>
        </authorList>
    </citation>
    <scope>NUCLEOTIDE SEQUENCE [LARGE SCALE GENOMIC DNA]</scope>
</reference>
<name>A0A2M8GM64_9BACT</name>
<dbReference type="AlphaFoldDB" id="A0A2M8GM64"/>
<evidence type="ECO:0000313" key="1">
    <source>
        <dbReference type="EMBL" id="PJC81645.1"/>
    </source>
</evidence>
<gene>
    <name evidence="1" type="ORF">CO007_03710</name>
</gene>
<comment type="caution">
    <text evidence="1">The sequence shown here is derived from an EMBL/GenBank/DDBJ whole genome shotgun (WGS) entry which is preliminary data.</text>
</comment>
<accession>A0A2M8GM64</accession>
<dbReference type="SUPFAM" id="SSF53474">
    <property type="entry name" value="alpha/beta-Hydrolases"/>
    <property type="match status" value="1"/>
</dbReference>
<dbReference type="Proteomes" id="UP000229370">
    <property type="component" value="Unassembled WGS sequence"/>
</dbReference>
<organism evidence="1 2">
    <name type="scientific">Candidatus Roizmanbacteria bacterium CG_4_8_14_3_um_filter_36_10</name>
    <dbReference type="NCBI Taxonomy" id="1974834"/>
    <lineage>
        <taxon>Bacteria</taxon>
        <taxon>Candidatus Roizmaniibacteriota</taxon>
    </lineage>
</organism>
<dbReference type="EMBL" id="PFQK01000058">
    <property type="protein sequence ID" value="PJC81645.1"/>
    <property type="molecule type" value="Genomic_DNA"/>
</dbReference>